<proteinExistence type="predicted"/>
<dbReference type="InterPro" id="IPR020558">
    <property type="entry name" value="DiOHA_6PGluconate_deHydtase_CS"/>
</dbReference>
<dbReference type="EMBL" id="ML769853">
    <property type="protein sequence ID" value="KAE9386725.1"/>
    <property type="molecule type" value="Genomic_DNA"/>
</dbReference>
<gene>
    <name evidence="1" type="ORF">BT96DRAFT_948906</name>
</gene>
<sequence length="368" mass="41259">MVLPKSYALSKLFIVTSCKVFKNLFGILQLTNCDKMLPGCLPGLGFTELDPTRPGTATRPGNPAYLAYPSHTLARSWDWYSILLYPGTMLIMHPGTFHSVPMLQDCIALGGHFFSAPIIKYLLYSLFHTFVGSHTITNISMDDEQQMLLHIILFWHKTMCEGSSVYLDKIEQLGKETIAHIPNVLIFKDFLNLAMLLNYAELNFELGLDPPVHDGYSDKERLKELLLKLLLGQAHTLWDSVKHREELGVYRATISKGEKEKEITAHQVLSAIKGNLSNFPGFTMWEDEPAPMFIVFSHIIATLEVQKQNAKITNCKLIKVSNGWLLFFPVTVTPAPGTCSCVTHETRELLVVIIQVSLVPSGILLNVS</sequence>
<dbReference type="SUPFAM" id="SSF51197">
    <property type="entry name" value="Clavaminate synthase-like"/>
    <property type="match status" value="1"/>
</dbReference>
<evidence type="ECO:0008006" key="3">
    <source>
        <dbReference type="Google" id="ProtNLM"/>
    </source>
</evidence>
<dbReference type="OrthoDB" id="3064381at2759"/>
<dbReference type="AlphaFoldDB" id="A0A6A4GN95"/>
<name>A0A6A4GN95_9AGAR</name>
<keyword evidence="2" id="KW-1185">Reference proteome</keyword>
<accession>A0A6A4GN95</accession>
<evidence type="ECO:0000313" key="2">
    <source>
        <dbReference type="Proteomes" id="UP000799118"/>
    </source>
</evidence>
<protein>
    <recommendedName>
        <fullName evidence="3">JmjC domain-containing protein</fullName>
    </recommendedName>
</protein>
<dbReference type="Proteomes" id="UP000799118">
    <property type="component" value="Unassembled WGS sequence"/>
</dbReference>
<reference evidence="1" key="1">
    <citation type="journal article" date="2019" name="Environ. Microbiol.">
        <title>Fungal ecological strategies reflected in gene transcription - a case study of two litter decomposers.</title>
        <authorList>
            <person name="Barbi F."/>
            <person name="Kohler A."/>
            <person name="Barry K."/>
            <person name="Baskaran P."/>
            <person name="Daum C."/>
            <person name="Fauchery L."/>
            <person name="Ihrmark K."/>
            <person name="Kuo A."/>
            <person name="LaButti K."/>
            <person name="Lipzen A."/>
            <person name="Morin E."/>
            <person name="Grigoriev I.V."/>
            <person name="Henrissat B."/>
            <person name="Lindahl B."/>
            <person name="Martin F."/>
        </authorList>
    </citation>
    <scope>NUCLEOTIDE SEQUENCE</scope>
    <source>
        <strain evidence="1">JB14</strain>
    </source>
</reference>
<dbReference type="PROSITE" id="PS00886">
    <property type="entry name" value="ILVD_EDD_1"/>
    <property type="match status" value="1"/>
</dbReference>
<organism evidence="1 2">
    <name type="scientific">Gymnopus androsaceus JB14</name>
    <dbReference type="NCBI Taxonomy" id="1447944"/>
    <lineage>
        <taxon>Eukaryota</taxon>
        <taxon>Fungi</taxon>
        <taxon>Dikarya</taxon>
        <taxon>Basidiomycota</taxon>
        <taxon>Agaricomycotina</taxon>
        <taxon>Agaricomycetes</taxon>
        <taxon>Agaricomycetidae</taxon>
        <taxon>Agaricales</taxon>
        <taxon>Marasmiineae</taxon>
        <taxon>Omphalotaceae</taxon>
        <taxon>Gymnopus</taxon>
    </lineage>
</organism>
<evidence type="ECO:0000313" key="1">
    <source>
        <dbReference type="EMBL" id="KAE9386725.1"/>
    </source>
</evidence>
<dbReference type="GO" id="GO:0003824">
    <property type="term" value="F:catalytic activity"/>
    <property type="evidence" value="ECO:0007669"/>
    <property type="project" value="InterPro"/>
</dbReference>